<organism evidence="1 2">
    <name type="scientific">Tumebacillus permanentifrigoris</name>
    <dbReference type="NCBI Taxonomy" id="378543"/>
    <lineage>
        <taxon>Bacteria</taxon>
        <taxon>Bacillati</taxon>
        <taxon>Bacillota</taxon>
        <taxon>Bacilli</taxon>
        <taxon>Bacillales</taxon>
        <taxon>Alicyclobacillaceae</taxon>
        <taxon>Tumebacillus</taxon>
    </lineage>
</organism>
<reference evidence="1 2" key="1">
    <citation type="submission" date="2018-05" db="EMBL/GenBank/DDBJ databases">
        <title>Genomic Encyclopedia of Type Strains, Phase IV (KMG-IV): sequencing the most valuable type-strain genomes for metagenomic binning, comparative biology and taxonomic classification.</title>
        <authorList>
            <person name="Goeker M."/>
        </authorList>
    </citation>
    <scope>NUCLEOTIDE SEQUENCE [LARGE SCALE GENOMIC DNA]</scope>
    <source>
        <strain evidence="1 2">DSM 18773</strain>
    </source>
</reference>
<dbReference type="EMBL" id="QGGL01000002">
    <property type="protein sequence ID" value="PWK15978.1"/>
    <property type="molecule type" value="Genomic_DNA"/>
</dbReference>
<dbReference type="Proteomes" id="UP000245634">
    <property type="component" value="Unassembled WGS sequence"/>
</dbReference>
<evidence type="ECO:0000313" key="1">
    <source>
        <dbReference type="EMBL" id="PWK15978.1"/>
    </source>
</evidence>
<dbReference type="OrthoDB" id="2381878at2"/>
<protein>
    <submittedName>
        <fullName evidence="1">Uncharacterized protein</fullName>
    </submittedName>
</protein>
<proteinExistence type="predicted"/>
<dbReference type="Pfam" id="PF21732">
    <property type="entry name" value="DUF6864"/>
    <property type="match status" value="1"/>
</dbReference>
<sequence length="121" mass="13804">MIELKVGEFHVLNSGSVLVYENEPLEFVLDDGDGELKVQCVFEERDDVAQGEVLEGECENEGEESRLIFVNFNSRLGTGSKKPVEVGVYNERKLYLKYFVAAPKSSYKVFHYTWFLGKVVK</sequence>
<dbReference type="InterPro" id="IPR049197">
    <property type="entry name" value="DUF6864"/>
</dbReference>
<dbReference type="RefSeq" id="WP_109686335.1">
    <property type="nucleotide sequence ID" value="NZ_QGGL01000002.1"/>
</dbReference>
<comment type="caution">
    <text evidence="1">The sequence shown here is derived from an EMBL/GenBank/DDBJ whole genome shotgun (WGS) entry which is preliminary data.</text>
</comment>
<name>A0A316DEA9_9BACL</name>
<gene>
    <name evidence="1" type="ORF">C7459_102224</name>
</gene>
<dbReference type="AlphaFoldDB" id="A0A316DEA9"/>
<keyword evidence="2" id="KW-1185">Reference proteome</keyword>
<accession>A0A316DEA9</accession>
<evidence type="ECO:0000313" key="2">
    <source>
        <dbReference type="Proteomes" id="UP000245634"/>
    </source>
</evidence>